<name>A0AAV4UE11_9ARAC</name>
<feature type="region of interest" description="Disordered" evidence="1">
    <location>
        <begin position="1"/>
        <end position="20"/>
    </location>
</feature>
<proteinExistence type="predicted"/>
<feature type="region of interest" description="Disordered" evidence="1">
    <location>
        <begin position="40"/>
        <end position="72"/>
    </location>
</feature>
<comment type="caution">
    <text evidence="2">The sequence shown here is derived from an EMBL/GenBank/DDBJ whole genome shotgun (WGS) entry which is preliminary data.</text>
</comment>
<gene>
    <name evidence="2" type="ORF">CDAR_517011</name>
</gene>
<organism evidence="2 3">
    <name type="scientific">Caerostris darwini</name>
    <dbReference type="NCBI Taxonomy" id="1538125"/>
    <lineage>
        <taxon>Eukaryota</taxon>
        <taxon>Metazoa</taxon>
        <taxon>Ecdysozoa</taxon>
        <taxon>Arthropoda</taxon>
        <taxon>Chelicerata</taxon>
        <taxon>Arachnida</taxon>
        <taxon>Araneae</taxon>
        <taxon>Araneomorphae</taxon>
        <taxon>Entelegynae</taxon>
        <taxon>Araneoidea</taxon>
        <taxon>Araneidae</taxon>
        <taxon>Caerostris</taxon>
    </lineage>
</organism>
<evidence type="ECO:0000256" key="1">
    <source>
        <dbReference type="SAM" id="MobiDB-lite"/>
    </source>
</evidence>
<dbReference type="Proteomes" id="UP001054837">
    <property type="component" value="Unassembled WGS sequence"/>
</dbReference>
<accession>A0AAV4UE11</accession>
<keyword evidence="3" id="KW-1185">Reference proteome</keyword>
<reference evidence="2 3" key="1">
    <citation type="submission" date="2021-06" db="EMBL/GenBank/DDBJ databases">
        <title>Caerostris darwini draft genome.</title>
        <authorList>
            <person name="Kono N."/>
            <person name="Arakawa K."/>
        </authorList>
    </citation>
    <scope>NUCLEOTIDE SEQUENCE [LARGE SCALE GENOMIC DNA]</scope>
</reference>
<protein>
    <recommendedName>
        <fullName evidence="4">Ribosomal protein L2</fullName>
    </recommendedName>
</protein>
<evidence type="ECO:0000313" key="3">
    <source>
        <dbReference type="Proteomes" id="UP001054837"/>
    </source>
</evidence>
<feature type="compositionally biased region" description="Polar residues" evidence="1">
    <location>
        <begin position="10"/>
        <end position="20"/>
    </location>
</feature>
<evidence type="ECO:0008006" key="4">
    <source>
        <dbReference type="Google" id="ProtNLM"/>
    </source>
</evidence>
<feature type="compositionally biased region" description="Basic and acidic residues" evidence="1">
    <location>
        <begin position="44"/>
        <end position="64"/>
    </location>
</feature>
<dbReference type="EMBL" id="BPLQ01011151">
    <property type="protein sequence ID" value="GIY56012.1"/>
    <property type="molecule type" value="Genomic_DNA"/>
</dbReference>
<evidence type="ECO:0000313" key="2">
    <source>
        <dbReference type="EMBL" id="GIY56012.1"/>
    </source>
</evidence>
<dbReference type="AlphaFoldDB" id="A0AAV4UE11"/>
<sequence>MGRNLKKSNRSAFTSNNENNILPRNHFLCTRTLHHRVLGATTPLEKEKGVDPRHAPRWMGRDGNRLTPRSVRNSPLWRGKAYLKRGNVIS</sequence>